<dbReference type="EMBL" id="JH795875">
    <property type="protein sequence ID" value="EJT97983.1"/>
    <property type="molecule type" value="Genomic_DNA"/>
</dbReference>
<accession>M5FQW2</accession>
<dbReference type="AlphaFoldDB" id="M5FQW2"/>
<dbReference type="Gene3D" id="1.25.40.10">
    <property type="entry name" value="Tetratricopeptide repeat domain"/>
    <property type="match status" value="1"/>
</dbReference>
<evidence type="ECO:0000313" key="2">
    <source>
        <dbReference type="Proteomes" id="UP000030653"/>
    </source>
</evidence>
<dbReference type="GeneID" id="63684312"/>
<name>M5FQW2_DACPD</name>
<protein>
    <submittedName>
        <fullName evidence="1">Uncharacterized protein</fullName>
    </submittedName>
</protein>
<dbReference type="RefSeq" id="XP_040624881.1">
    <property type="nucleotide sequence ID" value="XM_040769250.1"/>
</dbReference>
<organism evidence="1 2">
    <name type="scientific">Dacryopinax primogenitus (strain DJM 731)</name>
    <name type="common">Brown rot fungus</name>
    <dbReference type="NCBI Taxonomy" id="1858805"/>
    <lineage>
        <taxon>Eukaryota</taxon>
        <taxon>Fungi</taxon>
        <taxon>Dikarya</taxon>
        <taxon>Basidiomycota</taxon>
        <taxon>Agaricomycotina</taxon>
        <taxon>Dacrymycetes</taxon>
        <taxon>Dacrymycetales</taxon>
        <taxon>Dacrymycetaceae</taxon>
        <taxon>Dacryopinax</taxon>
    </lineage>
</organism>
<dbReference type="HOGENOM" id="CLU_1396270_0_0_1"/>
<gene>
    <name evidence="1" type="ORF">DACRYDRAFT_111498</name>
</gene>
<dbReference type="InterPro" id="IPR011990">
    <property type="entry name" value="TPR-like_helical_dom_sf"/>
</dbReference>
<reference evidence="1 2" key="1">
    <citation type="journal article" date="2012" name="Science">
        <title>The Paleozoic origin of enzymatic lignin decomposition reconstructed from 31 fungal genomes.</title>
        <authorList>
            <person name="Floudas D."/>
            <person name="Binder M."/>
            <person name="Riley R."/>
            <person name="Barry K."/>
            <person name="Blanchette R.A."/>
            <person name="Henrissat B."/>
            <person name="Martinez A.T."/>
            <person name="Otillar R."/>
            <person name="Spatafora J.W."/>
            <person name="Yadav J.S."/>
            <person name="Aerts A."/>
            <person name="Benoit I."/>
            <person name="Boyd A."/>
            <person name="Carlson A."/>
            <person name="Copeland A."/>
            <person name="Coutinho P.M."/>
            <person name="de Vries R.P."/>
            <person name="Ferreira P."/>
            <person name="Findley K."/>
            <person name="Foster B."/>
            <person name="Gaskell J."/>
            <person name="Glotzer D."/>
            <person name="Gorecki P."/>
            <person name="Heitman J."/>
            <person name="Hesse C."/>
            <person name="Hori C."/>
            <person name="Igarashi K."/>
            <person name="Jurgens J.A."/>
            <person name="Kallen N."/>
            <person name="Kersten P."/>
            <person name="Kohler A."/>
            <person name="Kuees U."/>
            <person name="Kumar T.K.A."/>
            <person name="Kuo A."/>
            <person name="LaButti K."/>
            <person name="Larrondo L.F."/>
            <person name="Lindquist E."/>
            <person name="Ling A."/>
            <person name="Lombard V."/>
            <person name="Lucas S."/>
            <person name="Lundell T."/>
            <person name="Martin R."/>
            <person name="McLaughlin D.J."/>
            <person name="Morgenstern I."/>
            <person name="Morin E."/>
            <person name="Murat C."/>
            <person name="Nagy L.G."/>
            <person name="Nolan M."/>
            <person name="Ohm R.A."/>
            <person name="Patyshakuliyeva A."/>
            <person name="Rokas A."/>
            <person name="Ruiz-Duenas F.J."/>
            <person name="Sabat G."/>
            <person name="Salamov A."/>
            <person name="Samejima M."/>
            <person name="Schmutz J."/>
            <person name="Slot J.C."/>
            <person name="St John F."/>
            <person name="Stenlid J."/>
            <person name="Sun H."/>
            <person name="Sun S."/>
            <person name="Syed K."/>
            <person name="Tsang A."/>
            <person name="Wiebenga A."/>
            <person name="Young D."/>
            <person name="Pisabarro A."/>
            <person name="Eastwood D.C."/>
            <person name="Martin F."/>
            <person name="Cullen D."/>
            <person name="Grigoriev I.V."/>
            <person name="Hibbett D.S."/>
        </authorList>
    </citation>
    <scope>NUCLEOTIDE SEQUENCE [LARGE SCALE GENOMIC DNA]</scope>
    <source>
        <strain evidence="1 2">DJM-731 SS1</strain>
    </source>
</reference>
<dbReference type="Proteomes" id="UP000030653">
    <property type="component" value="Unassembled WGS sequence"/>
</dbReference>
<proteinExistence type="predicted"/>
<evidence type="ECO:0000313" key="1">
    <source>
        <dbReference type="EMBL" id="EJT97983.1"/>
    </source>
</evidence>
<sequence length="195" mass="22232">MSEPVANTSIILQCKPPDIAQQSHLRTSTLIFGSFLTWALSTQSSRLAEAERYPEALLAAQECVALQRHLAEHELEATIWHDRALVRQLQNLAWRYLDAGYNAEALETDEEARTLERRLVKDPSRLHIPKLKRSQSLKSISELSRSLSKKGTQVKAGDQRGEVGLPRQRFALHQNLVRKQCMQINWHSSLPIHLL</sequence>
<keyword evidence="2" id="KW-1185">Reference proteome</keyword>